<name>A0ABS6SHR3_9SPHN</name>
<keyword evidence="2" id="KW-1185">Reference proteome</keyword>
<sequence length="214" mass="23697">MIRPLACAAAVLTLAACETTPGYYTALEQLGIEKRDLLVDRVEDTRASQKGAQEAFRAALSNYRSTANTDVSRLEGAYDRFNGAYDNAKDKAAAVRSDIGSMRRVAKDLFAEWEAELNQYQDPSLRASSEAQLRDTKAKFAALDTRLTQSEAKMQPVLLVFRDRVLYLKHNLNAQAIAQMRGEEARISGDVDALIADLDVSIAEANRFIAEMRS</sequence>
<accession>A0ABS6SHR3</accession>
<dbReference type="InterPro" id="IPR021342">
    <property type="entry name" value="DUF2959"/>
</dbReference>
<dbReference type="RefSeq" id="WP_218446200.1">
    <property type="nucleotide sequence ID" value="NZ_JAGSPA010000003.1"/>
</dbReference>
<dbReference type="Pfam" id="PF11172">
    <property type="entry name" value="DUF2959"/>
    <property type="match status" value="1"/>
</dbReference>
<protein>
    <submittedName>
        <fullName evidence="1">DUF2959 domain-containing protein</fullName>
    </submittedName>
</protein>
<reference evidence="1 2" key="1">
    <citation type="submission" date="2021-04" db="EMBL/GenBank/DDBJ databases">
        <authorList>
            <person name="Pira H."/>
            <person name="Risdian C."/>
            <person name="Wink J."/>
        </authorList>
    </citation>
    <scope>NUCLEOTIDE SEQUENCE [LARGE SCALE GENOMIC DNA]</scope>
    <source>
        <strain evidence="1 2">WHA3</strain>
    </source>
</reference>
<organism evidence="1 2">
    <name type="scientific">Pacificimonas pallii</name>
    <dbReference type="NCBI Taxonomy" id="2827236"/>
    <lineage>
        <taxon>Bacteria</taxon>
        <taxon>Pseudomonadati</taxon>
        <taxon>Pseudomonadota</taxon>
        <taxon>Alphaproteobacteria</taxon>
        <taxon>Sphingomonadales</taxon>
        <taxon>Sphingosinicellaceae</taxon>
        <taxon>Pacificimonas</taxon>
    </lineage>
</organism>
<dbReference type="PROSITE" id="PS51257">
    <property type="entry name" value="PROKAR_LIPOPROTEIN"/>
    <property type="match status" value="1"/>
</dbReference>
<comment type="caution">
    <text evidence="1">The sequence shown here is derived from an EMBL/GenBank/DDBJ whole genome shotgun (WGS) entry which is preliminary data.</text>
</comment>
<gene>
    <name evidence="1" type="ORF">KCG44_11380</name>
</gene>
<proteinExistence type="predicted"/>
<evidence type="ECO:0000313" key="1">
    <source>
        <dbReference type="EMBL" id="MBV7257387.1"/>
    </source>
</evidence>
<dbReference type="Proteomes" id="UP000722336">
    <property type="component" value="Unassembled WGS sequence"/>
</dbReference>
<evidence type="ECO:0000313" key="2">
    <source>
        <dbReference type="Proteomes" id="UP000722336"/>
    </source>
</evidence>
<dbReference type="EMBL" id="JAGSPA010000003">
    <property type="protein sequence ID" value="MBV7257387.1"/>
    <property type="molecule type" value="Genomic_DNA"/>
</dbReference>